<proteinExistence type="predicted"/>
<evidence type="ECO:0000313" key="15">
    <source>
        <dbReference type="Proteomes" id="UP000288805"/>
    </source>
</evidence>
<evidence type="ECO:0000256" key="12">
    <source>
        <dbReference type="SAM" id="Phobius"/>
    </source>
</evidence>
<evidence type="ECO:0000256" key="3">
    <source>
        <dbReference type="ARBA" id="ARBA00022692"/>
    </source>
</evidence>
<keyword evidence="6" id="KW-0238">DNA-binding</keyword>
<feature type="compositionally biased region" description="Polar residues" evidence="11">
    <location>
        <begin position="557"/>
        <end position="568"/>
    </location>
</feature>
<dbReference type="FunFam" id="2.170.150.80:FF:000002">
    <property type="entry name" value="Nac domain-containing protein 86"/>
    <property type="match status" value="1"/>
</dbReference>
<evidence type="ECO:0000256" key="10">
    <source>
        <dbReference type="ARBA" id="ARBA00023242"/>
    </source>
</evidence>
<dbReference type="GO" id="GO:0005634">
    <property type="term" value="C:nucleus"/>
    <property type="evidence" value="ECO:0007669"/>
    <property type="project" value="UniProtKB-SubCell"/>
</dbReference>
<evidence type="ECO:0000256" key="6">
    <source>
        <dbReference type="ARBA" id="ARBA00023125"/>
    </source>
</evidence>
<accession>A0A438E0S0</accession>
<evidence type="ECO:0000256" key="4">
    <source>
        <dbReference type="ARBA" id="ARBA00022989"/>
    </source>
</evidence>
<keyword evidence="4 12" id="KW-1133">Transmembrane helix</keyword>
<organism evidence="14 15">
    <name type="scientific">Vitis vinifera</name>
    <name type="common">Grape</name>
    <dbReference type="NCBI Taxonomy" id="29760"/>
    <lineage>
        <taxon>Eukaryota</taxon>
        <taxon>Viridiplantae</taxon>
        <taxon>Streptophyta</taxon>
        <taxon>Embryophyta</taxon>
        <taxon>Tracheophyta</taxon>
        <taxon>Spermatophyta</taxon>
        <taxon>Magnoliopsida</taxon>
        <taxon>eudicotyledons</taxon>
        <taxon>Gunneridae</taxon>
        <taxon>Pentapetalae</taxon>
        <taxon>rosids</taxon>
        <taxon>Vitales</taxon>
        <taxon>Vitaceae</taxon>
        <taxon>Viteae</taxon>
        <taxon>Vitis</taxon>
    </lineage>
</organism>
<evidence type="ECO:0000256" key="5">
    <source>
        <dbReference type="ARBA" id="ARBA00023015"/>
    </source>
</evidence>
<keyword evidence="9" id="KW-0804">Transcription</keyword>
<keyword evidence="3 12" id="KW-0812">Transmembrane</keyword>
<feature type="region of interest" description="Disordered" evidence="11">
    <location>
        <begin position="228"/>
        <end position="291"/>
    </location>
</feature>
<evidence type="ECO:0000256" key="7">
    <source>
        <dbReference type="ARBA" id="ARBA00023136"/>
    </source>
</evidence>
<protein>
    <submittedName>
        <fullName evidence="14">NAC domain-containing protein 91</fullName>
    </submittedName>
</protein>
<dbReference type="Proteomes" id="UP000288805">
    <property type="component" value="Unassembled WGS sequence"/>
</dbReference>
<dbReference type="InterPro" id="IPR003441">
    <property type="entry name" value="NAC-dom"/>
</dbReference>
<evidence type="ECO:0000256" key="9">
    <source>
        <dbReference type="ARBA" id="ARBA00023163"/>
    </source>
</evidence>
<keyword evidence="8" id="KW-0010">Activator</keyword>
<gene>
    <name evidence="14" type="primary">NAC091_1</name>
    <name evidence="14" type="ORF">CK203_085153</name>
</gene>
<feature type="transmembrane region" description="Helical" evidence="12">
    <location>
        <begin position="620"/>
        <end position="646"/>
    </location>
</feature>
<keyword evidence="5" id="KW-0805">Transcription regulation</keyword>
<dbReference type="EMBL" id="QGNW01001442">
    <property type="protein sequence ID" value="RVW41301.1"/>
    <property type="molecule type" value="Genomic_DNA"/>
</dbReference>
<feature type="compositionally biased region" description="Polar residues" evidence="11">
    <location>
        <begin position="509"/>
        <end position="521"/>
    </location>
</feature>
<dbReference type="Pfam" id="PF02365">
    <property type="entry name" value="NAM"/>
    <property type="match status" value="1"/>
</dbReference>
<evidence type="ECO:0000313" key="14">
    <source>
        <dbReference type="EMBL" id="RVW41301.1"/>
    </source>
</evidence>
<evidence type="ECO:0000256" key="8">
    <source>
        <dbReference type="ARBA" id="ARBA00023159"/>
    </source>
</evidence>
<sequence length="652" mass="72795">MGRAVKVKSVAIQGPKLARTVTAIESLTRNQLPCCFLSALEVESDVRHLCVATSLGPSHNPFYIPRMAVLSFNSLPLGFRFRPTDEELITHYLRLKISGNDEEVRVIREIDVCKWEPWDLPDLSEIRTNDMEWFFFCPRDRKYPNGHRLNRATAAGYWKATGRDRQIKSKTRLVGMKKTLVFHTGRAPHGKRTVWVMHEYRATAKELDGTHPGQAAFVLCRLFKKQDEKAEGSNPDEIEPTVPSPTPANSPEETEFEVALPQVAPVEKQEEEQPGFAEGCPGENPDEMTAESSVPVGFCSNPLNAYDEEDSLAKLTAAEVDPSLQEDFGFFQDQMLEQLDYQLFSPVHSQWHMGLESYVSYPVTGNFSNGHNGENEYGTNEPDPDVTEFLESVLKENGSCSESDTVSQTQLDVEFDASAAIIDNIKTEALQEMETNISAFKTTTGNSAVEYSGNMGFSHNNFGDDAFSVGSTVNQLDNLFNRFEESSSYTNAVGSSDITGPVIKRRTRQPQIQSDANNCGPQGTARRRIRLQTKLEVRHACSMSRDLNCKEEAEVGQASQSDTSGTTDENQKIEVKKVDQELKMSMSLLRFRSKYNVLMASDKKVPSVFSKVRVRPACHLIASSVSLLRVVGLVGLFVIFIGTWICREYSVA</sequence>
<evidence type="ECO:0000256" key="1">
    <source>
        <dbReference type="ARBA" id="ARBA00004123"/>
    </source>
</evidence>
<dbReference type="GO" id="GO:0000976">
    <property type="term" value="F:transcription cis-regulatory region binding"/>
    <property type="evidence" value="ECO:0007669"/>
    <property type="project" value="UniProtKB-ARBA"/>
</dbReference>
<reference evidence="14 15" key="1">
    <citation type="journal article" date="2018" name="PLoS Genet.">
        <title>Population sequencing reveals clonal diversity and ancestral inbreeding in the grapevine cultivar Chardonnay.</title>
        <authorList>
            <person name="Roach M.J."/>
            <person name="Johnson D.L."/>
            <person name="Bohlmann J."/>
            <person name="van Vuuren H.J."/>
            <person name="Jones S.J."/>
            <person name="Pretorius I.S."/>
            <person name="Schmidt S.A."/>
            <person name="Borneman A.R."/>
        </authorList>
    </citation>
    <scope>NUCLEOTIDE SEQUENCE [LARGE SCALE GENOMIC DNA]</scope>
    <source>
        <strain evidence="15">cv. Chardonnay</strain>
        <tissue evidence="14">Leaf</tissue>
    </source>
</reference>
<evidence type="ECO:0000259" key="13">
    <source>
        <dbReference type="PROSITE" id="PS51005"/>
    </source>
</evidence>
<dbReference type="PANTHER" id="PTHR31744:SF216">
    <property type="entry name" value="NAC TRANSCRIPTION FACTOR"/>
    <property type="match status" value="1"/>
</dbReference>
<evidence type="ECO:0000256" key="11">
    <source>
        <dbReference type="SAM" id="MobiDB-lite"/>
    </source>
</evidence>
<dbReference type="Gene3D" id="2.170.150.80">
    <property type="entry name" value="NAC domain"/>
    <property type="match status" value="1"/>
</dbReference>
<name>A0A438E0S0_VITVI</name>
<dbReference type="GO" id="GO:0006355">
    <property type="term" value="P:regulation of DNA-templated transcription"/>
    <property type="evidence" value="ECO:0007669"/>
    <property type="project" value="InterPro"/>
</dbReference>
<evidence type="ECO:0000256" key="2">
    <source>
        <dbReference type="ARBA" id="ARBA00004167"/>
    </source>
</evidence>
<feature type="region of interest" description="Disordered" evidence="11">
    <location>
        <begin position="494"/>
        <end position="524"/>
    </location>
</feature>
<dbReference type="PANTHER" id="PTHR31744">
    <property type="entry name" value="PROTEIN CUP-SHAPED COTYLEDON 2-RELATED"/>
    <property type="match status" value="1"/>
</dbReference>
<keyword evidence="7 12" id="KW-0472">Membrane</keyword>
<dbReference type="SUPFAM" id="SSF101941">
    <property type="entry name" value="NAC domain"/>
    <property type="match status" value="1"/>
</dbReference>
<feature type="region of interest" description="Disordered" evidence="11">
    <location>
        <begin position="552"/>
        <end position="572"/>
    </location>
</feature>
<dbReference type="PROSITE" id="PS51005">
    <property type="entry name" value="NAC"/>
    <property type="match status" value="1"/>
</dbReference>
<comment type="subcellular location">
    <subcellularLocation>
        <location evidence="2">Membrane</location>
        <topology evidence="2">Single-pass membrane protein</topology>
    </subcellularLocation>
    <subcellularLocation>
        <location evidence="1">Nucleus</location>
    </subcellularLocation>
</comment>
<feature type="domain" description="NAC" evidence="13">
    <location>
        <begin position="75"/>
        <end position="225"/>
    </location>
</feature>
<dbReference type="GO" id="GO:0016020">
    <property type="term" value="C:membrane"/>
    <property type="evidence" value="ECO:0007669"/>
    <property type="project" value="UniProtKB-SubCell"/>
</dbReference>
<dbReference type="InterPro" id="IPR036093">
    <property type="entry name" value="NAC_dom_sf"/>
</dbReference>
<comment type="caution">
    <text evidence="14">The sequence shown here is derived from an EMBL/GenBank/DDBJ whole genome shotgun (WGS) entry which is preliminary data.</text>
</comment>
<dbReference type="AlphaFoldDB" id="A0A438E0S0"/>
<keyword evidence="10" id="KW-0539">Nucleus</keyword>